<dbReference type="GO" id="GO:0005953">
    <property type="term" value="C:CAAX-protein geranylgeranyltransferase complex"/>
    <property type="evidence" value="ECO:0007669"/>
    <property type="project" value="TreeGrafter"/>
</dbReference>
<evidence type="ECO:0000256" key="2">
    <source>
        <dbReference type="ARBA" id="ARBA00010497"/>
    </source>
</evidence>
<dbReference type="RefSeq" id="XP_064711605.1">
    <property type="nucleotide sequence ID" value="XM_064843745.1"/>
</dbReference>
<comment type="similarity">
    <text evidence="2">Belongs to the protein prenyltransferase subunit beta family.</text>
</comment>
<dbReference type="GO" id="GO:0004662">
    <property type="term" value="F:CAAX-protein geranylgeranyltransferase activity"/>
    <property type="evidence" value="ECO:0007669"/>
    <property type="project" value="TreeGrafter"/>
</dbReference>
<evidence type="ECO:0000256" key="8">
    <source>
        <dbReference type="SAM" id="MobiDB-lite"/>
    </source>
</evidence>
<evidence type="ECO:0000256" key="4">
    <source>
        <dbReference type="ARBA" id="ARBA00022679"/>
    </source>
</evidence>
<keyword evidence="3" id="KW-0637">Prenyltransferase</keyword>
<evidence type="ECO:0000256" key="3">
    <source>
        <dbReference type="ARBA" id="ARBA00022602"/>
    </source>
</evidence>
<keyword evidence="6" id="KW-0677">Repeat</keyword>
<dbReference type="Gene3D" id="1.50.10.20">
    <property type="match status" value="1"/>
</dbReference>
<evidence type="ECO:0000313" key="11">
    <source>
        <dbReference type="Proteomes" id="UP001358417"/>
    </source>
</evidence>
<dbReference type="PANTHER" id="PTHR11774">
    <property type="entry name" value="GERANYLGERANYL TRANSFERASE TYPE BETA SUBUNIT"/>
    <property type="match status" value="1"/>
</dbReference>
<evidence type="ECO:0000256" key="6">
    <source>
        <dbReference type="ARBA" id="ARBA00022737"/>
    </source>
</evidence>
<dbReference type="GeneID" id="89968336"/>
<comment type="caution">
    <text evidence="10">The sequence shown here is derived from an EMBL/GenBank/DDBJ whole genome shotgun (WGS) entry which is preliminary data.</text>
</comment>
<feature type="region of interest" description="Disordered" evidence="8">
    <location>
        <begin position="265"/>
        <end position="301"/>
    </location>
</feature>
<accession>A0AAV9NPN9</accession>
<evidence type="ECO:0000256" key="1">
    <source>
        <dbReference type="ARBA" id="ARBA00001947"/>
    </source>
</evidence>
<dbReference type="Pfam" id="PF00432">
    <property type="entry name" value="Prenyltrans"/>
    <property type="match status" value="1"/>
</dbReference>
<dbReference type="PANTHER" id="PTHR11774:SF4">
    <property type="entry name" value="GERANYLGERANYL TRANSFERASE TYPE-1 SUBUNIT BETA"/>
    <property type="match status" value="1"/>
</dbReference>
<evidence type="ECO:0000256" key="7">
    <source>
        <dbReference type="ARBA" id="ARBA00022833"/>
    </source>
</evidence>
<proteinExistence type="inferred from homology"/>
<dbReference type="InterPro" id="IPR008930">
    <property type="entry name" value="Terpenoid_cyclase/PrenylTrfase"/>
</dbReference>
<dbReference type="Proteomes" id="UP001358417">
    <property type="component" value="Unassembled WGS sequence"/>
</dbReference>
<keyword evidence="4" id="KW-0808">Transferase</keyword>
<protein>
    <recommendedName>
        <fullName evidence="9">Prenyltransferase alpha-alpha toroid domain-containing protein</fullName>
    </recommendedName>
</protein>
<dbReference type="InterPro" id="IPR045089">
    <property type="entry name" value="PGGT1B-like"/>
</dbReference>
<evidence type="ECO:0000256" key="5">
    <source>
        <dbReference type="ARBA" id="ARBA00022723"/>
    </source>
</evidence>
<keyword evidence="11" id="KW-1185">Reference proteome</keyword>
<comment type="cofactor">
    <cofactor evidence="1">
        <name>Zn(2+)</name>
        <dbReference type="ChEBI" id="CHEBI:29105"/>
    </cofactor>
</comment>
<reference evidence="10 11" key="1">
    <citation type="submission" date="2023-08" db="EMBL/GenBank/DDBJ databases">
        <title>Black Yeasts Isolated from many extreme environments.</title>
        <authorList>
            <person name="Coleine C."/>
            <person name="Stajich J.E."/>
            <person name="Selbmann L."/>
        </authorList>
    </citation>
    <scope>NUCLEOTIDE SEQUENCE [LARGE SCALE GENOMIC DNA]</scope>
    <source>
        <strain evidence="10 11">CCFEE 5792</strain>
    </source>
</reference>
<organism evidence="10 11">
    <name type="scientific">Exophiala bonariae</name>
    <dbReference type="NCBI Taxonomy" id="1690606"/>
    <lineage>
        <taxon>Eukaryota</taxon>
        <taxon>Fungi</taxon>
        <taxon>Dikarya</taxon>
        <taxon>Ascomycota</taxon>
        <taxon>Pezizomycotina</taxon>
        <taxon>Eurotiomycetes</taxon>
        <taxon>Chaetothyriomycetidae</taxon>
        <taxon>Chaetothyriales</taxon>
        <taxon>Herpotrichiellaceae</taxon>
        <taxon>Exophiala</taxon>
    </lineage>
</organism>
<sequence>MPSEAQPQLNKERHIKYWKRCAQLLPEPYTTGESSRMSFGFFIVAALDLLGALESAITPEERHSWVEWIYACQVPHTGGFRGFPGTGLGPLRSPHNWHWDPANLPNTYFALATLLVLGDDLARVRRRECLAWVRRLQLPDGSFGEFLGEDQVVQGGRDPRLCLCAAGTMRILVGDGDGDGELGRVGGIDQLRLQQYLANCQSLEGGIAQAPLLEAHSGLNYCAIATLSFLSQSQNRQASIQELAGHAGLDLVSCARWMLERQTTWIEDEDEDEDEDGDEDGDDANKEETQPDEEVKQESKESGMIAGFCGRSGKIADTCYCFWNVGALKVDTSERTCLSRSWIDNLQILNNEHLVEVEALRRYLLQTVTHIIGGFGKGPGELPDLLHSYLGLAVLAIYKEPGLKEFDATFCFSVDAVQNLKRVAWTR</sequence>
<keyword evidence="7" id="KW-0862">Zinc</keyword>
<dbReference type="SUPFAM" id="SSF48239">
    <property type="entry name" value="Terpenoid cyclases/Protein prenyltransferases"/>
    <property type="match status" value="1"/>
</dbReference>
<dbReference type="InterPro" id="IPR001330">
    <property type="entry name" value="Prenyltrans"/>
</dbReference>
<dbReference type="GO" id="GO:0046872">
    <property type="term" value="F:metal ion binding"/>
    <property type="evidence" value="ECO:0007669"/>
    <property type="project" value="UniProtKB-KW"/>
</dbReference>
<gene>
    <name evidence="10" type="ORF">LTR84_000114</name>
</gene>
<dbReference type="EMBL" id="JAVRRD010000001">
    <property type="protein sequence ID" value="KAK5064281.1"/>
    <property type="molecule type" value="Genomic_DNA"/>
</dbReference>
<feature type="compositionally biased region" description="Basic and acidic residues" evidence="8">
    <location>
        <begin position="283"/>
        <end position="301"/>
    </location>
</feature>
<evidence type="ECO:0000313" key="10">
    <source>
        <dbReference type="EMBL" id="KAK5064281.1"/>
    </source>
</evidence>
<evidence type="ECO:0000259" key="9">
    <source>
        <dbReference type="Pfam" id="PF00432"/>
    </source>
</evidence>
<keyword evidence="5" id="KW-0479">Metal-binding</keyword>
<feature type="compositionally biased region" description="Acidic residues" evidence="8">
    <location>
        <begin position="266"/>
        <end position="282"/>
    </location>
</feature>
<feature type="domain" description="Prenyltransferase alpha-alpha toroid" evidence="9">
    <location>
        <begin position="9"/>
        <end position="411"/>
    </location>
</feature>
<dbReference type="AlphaFoldDB" id="A0AAV9NPN9"/>
<name>A0AAV9NPN9_9EURO</name>